<sequence>MHFSLMPSIWHAVDQLRAATTRLAQSKTATNCVELPDEESFRSSQDIEKEEQANQLYLLAEFVSLESSPSRSAHLVAPIWNNALRGRLSPLPEFKATGTFTFASHLFPTSSSTCVDSRSEMFLCPELNIVLPRHCLWCREVSGQEKINAEHLHVRFSYNGYTEFGRIMHYFGQDEQHAVFTALLYSRPCFVFLKIPLEHCAPSTLPTDIVFAPIIELPETDTIESHHIIIECPELPDSSSPGSPPKPTPLVVDALVDLFRGLEDPYGEFNSPVTRNAAVFGLSCRVRAMKTKAGVVCFRLFLWRVCRVTRLAQYLGETGAHDKKTEEKE</sequence>
<reference evidence="1" key="2">
    <citation type="journal article" date="2022" name="New Phytol.">
        <title>Evolutionary transition to the ectomycorrhizal habit in the genomes of a hyperdiverse lineage of mushroom-forming fungi.</title>
        <authorList>
            <person name="Looney B."/>
            <person name="Miyauchi S."/>
            <person name="Morin E."/>
            <person name="Drula E."/>
            <person name="Courty P.E."/>
            <person name="Kohler A."/>
            <person name="Kuo A."/>
            <person name="LaButti K."/>
            <person name="Pangilinan J."/>
            <person name="Lipzen A."/>
            <person name="Riley R."/>
            <person name="Andreopoulos W."/>
            <person name="He G."/>
            <person name="Johnson J."/>
            <person name="Nolan M."/>
            <person name="Tritt A."/>
            <person name="Barry K.W."/>
            <person name="Grigoriev I.V."/>
            <person name="Nagy L.G."/>
            <person name="Hibbett D."/>
            <person name="Henrissat B."/>
            <person name="Matheny P.B."/>
            <person name="Labbe J."/>
            <person name="Martin F.M."/>
        </authorList>
    </citation>
    <scope>NUCLEOTIDE SEQUENCE</scope>
    <source>
        <strain evidence="1">FP105234-sp</strain>
    </source>
</reference>
<name>A0ACB8RIA8_9AGAM</name>
<protein>
    <submittedName>
        <fullName evidence="1">Uncharacterized protein</fullName>
    </submittedName>
</protein>
<accession>A0ACB8RIA8</accession>
<keyword evidence="2" id="KW-1185">Reference proteome</keyword>
<proteinExistence type="predicted"/>
<gene>
    <name evidence="1" type="ORF">FA95DRAFT_1574986</name>
</gene>
<dbReference type="Proteomes" id="UP000814033">
    <property type="component" value="Unassembled WGS sequence"/>
</dbReference>
<evidence type="ECO:0000313" key="2">
    <source>
        <dbReference type="Proteomes" id="UP000814033"/>
    </source>
</evidence>
<comment type="caution">
    <text evidence="1">The sequence shown here is derived from an EMBL/GenBank/DDBJ whole genome shotgun (WGS) entry which is preliminary data.</text>
</comment>
<reference evidence="1" key="1">
    <citation type="submission" date="2021-02" db="EMBL/GenBank/DDBJ databases">
        <authorList>
            <consortium name="DOE Joint Genome Institute"/>
            <person name="Ahrendt S."/>
            <person name="Looney B.P."/>
            <person name="Miyauchi S."/>
            <person name="Morin E."/>
            <person name="Drula E."/>
            <person name="Courty P.E."/>
            <person name="Chicoki N."/>
            <person name="Fauchery L."/>
            <person name="Kohler A."/>
            <person name="Kuo A."/>
            <person name="Labutti K."/>
            <person name="Pangilinan J."/>
            <person name="Lipzen A."/>
            <person name="Riley R."/>
            <person name="Andreopoulos W."/>
            <person name="He G."/>
            <person name="Johnson J."/>
            <person name="Barry K.W."/>
            <person name="Grigoriev I.V."/>
            <person name="Nagy L."/>
            <person name="Hibbett D."/>
            <person name="Henrissat B."/>
            <person name="Matheny P.B."/>
            <person name="Labbe J."/>
            <person name="Martin F."/>
        </authorList>
    </citation>
    <scope>NUCLEOTIDE SEQUENCE</scope>
    <source>
        <strain evidence="1">FP105234-sp</strain>
    </source>
</reference>
<evidence type="ECO:0000313" key="1">
    <source>
        <dbReference type="EMBL" id="KAI0043647.1"/>
    </source>
</evidence>
<organism evidence="1 2">
    <name type="scientific">Auriscalpium vulgare</name>
    <dbReference type="NCBI Taxonomy" id="40419"/>
    <lineage>
        <taxon>Eukaryota</taxon>
        <taxon>Fungi</taxon>
        <taxon>Dikarya</taxon>
        <taxon>Basidiomycota</taxon>
        <taxon>Agaricomycotina</taxon>
        <taxon>Agaricomycetes</taxon>
        <taxon>Russulales</taxon>
        <taxon>Auriscalpiaceae</taxon>
        <taxon>Auriscalpium</taxon>
    </lineage>
</organism>
<dbReference type="EMBL" id="MU276010">
    <property type="protein sequence ID" value="KAI0043647.1"/>
    <property type="molecule type" value="Genomic_DNA"/>
</dbReference>